<feature type="compositionally biased region" description="Basic residues" evidence="1">
    <location>
        <begin position="393"/>
        <end position="403"/>
    </location>
</feature>
<organism evidence="3 4">
    <name type="scientific">[Candida] arabinofermentans NRRL YB-2248</name>
    <dbReference type="NCBI Taxonomy" id="983967"/>
    <lineage>
        <taxon>Eukaryota</taxon>
        <taxon>Fungi</taxon>
        <taxon>Dikarya</taxon>
        <taxon>Ascomycota</taxon>
        <taxon>Saccharomycotina</taxon>
        <taxon>Pichiomycetes</taxon>
        <taxon>Pichiales</taxon>
        <taxon>Pichiaceae</taxon>
        <taxon>Ogataea</taxon>
        <taxon>Ogataea/Candida clade</taxon>
    </lineage>
</organism>
<evidence type="ECO:0000259" key="2">
    <source>
        <dbReference type="Pfam" id="PF25823"/>
    </source>
</evidence>
<feature type="compositionally biased region" description="Basic and acidic residues" evidence="1">
    <location>
        <begin position="693"/>
        <end position="711"/>
    </location>
</feature>
<feature type="compositionally biased region" description="Polar residues" evidence="1">
    <location>
        <begin position="798"/>
        <end position="823"/>
    </location>
</feature>
<feature type="region of interest" description="Disordered" evidence="1">
    <location>
        <begin position="678"/>
        <end position="717"/>
    </location>
</feature>
<feature type="region of interest" description="Disordered" evidence="1">
    <location>
        <begin position="151"/>
        <end position="192"/>
    </location>
</feature>
<feature type="domain" description="Ams2/SPT21 N-terminal" evidence="2">
    <location>
        <begin position="12"/>
        <end position="142"/>
    </location>
</feature>
<feature type="compositionally biased region" description="Polar residues" evidence="1">
    <location>
        <begin position="167"/>
        <end position="192"/>
    </location>
</feature>
<dbReference type="Proteomes" id="UP000094801">
    <property type="component" value="Unassembled WGS sequence"/>
</dbReference>
<proteinExistence type="predicted"/>
<accession>A0A1E4T6G7</accession>
<gene>
    <name evidence="3" type="ORF">CANARDRAFT_5872</name>
</gene>
<dbReference type="AlphaFoldDB" id="A0A1E4T6G7"/>
<evidence type="ECO:0000313" key="4">
    <source>
        <dbReference type="Proteomes" id="UP000094801"/>
    </source>
</evidence>
<dbReference type="OrthoDB" id="3199820at2759"/>
<protein>
    <recommendedName>
        <fullName evidence="2">Ams2/SPT21 N-terminal domain-containing protein</fullName>
    </recommendedName>
</protein>
<dbReference type="Pfam" id="PF25823">
    <property type="entry name" value="Ams2-SPT21_N"/>
    <property type="match status" value="1"/>
</dbReference>
<name>A0A1E4T6G7_9ASCO</name>
<feature type="compositionally biased region" description="Polar residues" evidence="1">
    <location>
        <begin position="526"/>
        <end position="539"/>
    </location>
</feature>
<dbReference type="InterPro" id="IPR057725">
    <property type="entry name" value="Ams2-SPT21_N"/>
</dbReference>
<feature type="compositionally biased region" description="Acidic residues" evidence="1">
    <location>
        <begin position="540"/>
        <end position="549"/>
    </location>
</feature>
<dbReference type="PANTHER" id="PTHR39147:SF1">
    <property type="entry name" value="PROTEIN SPT21"/>
    <property type="match status" value="1"/>
</dbReference>
<keyword evidence="4" id="KW-1185">Reference proteome</keyword>
<feature type="region of interest" description="Disordered" evidence="1">
    <location>
        <begin position="281"/>
        <end position="316"/>
    </location>
</feature>
<sequence length="829" mass="92017">MSSNSQTQPYNQQVILKVLYSFDSTTTFLVRSSKAISSKVIQLPSKQPYNGTTIGCIDIKKCVGLVSEMSPEKFLQNTDYSIYSKDVVEPDEPFVGHGLYSKIIDKRVAVLVTGRICKNFVSLYTSGAQAADTLEVRLRFNIVEDKDQIKKMPPANSVAKSKKRKQPNTSQFSDDSNSSPINIQSHDTNTFQEPITKRRSSAITTVLPSTVSNQNAISQMKLHNKNLNAPELATRTQSLPFLSQNSLAHKIMLSDMTNKEPSREEDIASRFSSFSKLMKTDDVPTKANRSKSFVPKISEQNKQQQQRQAQPEKCVNCSSTADPPYRFHKEGIFEFGNSGLLCCICNDLQSKNDTFDLRNRGELGSKGLLNGPYSKTLLSNATNNQLQQTQNANRKKAKTTRKKSTADDIISSPATISYSSPLEATALAKSKMKNRSGSAIQTTLRQQPVATYQTPVKTDNITADWSNLVNSLEMQRLMNLSSEIDDLPGRQQNQRMLTDLDPIYHSKAPTSSSAAAISSPQESISRQQQITGPDSTDSTNIDDESDTGEDQPINATKLNTTLIPFDDDDKENNPPFNAYHISGNSHKKDDLEDQPPLSLLVHEISPSIHRLIESFTQIEERGSPSKPGDGSPSFWINDLFTHDEAAEDEEQENLTKDLEMNNVDDLEILRVMGGTKKTPLASLSKSGSPLNMKIDKTPKDNVTPRDAERATDPTTKTSRLLNEELVMLNSTNNATISALPVNMSYQNSMEAPVRQQKKVFNMPSSPFFMTNNDDFTDTSKVIDNKQAADNNHEDKEANTSTTERSGMSKTSWDDVSSPMTSSDMNEDSK</sequence>
<dbReference type="STRING" id="983967.A0A1E4T6G7"/>
<feature type="region of interest" description="Disordered" evidence="1">
    <location>
        <begin position="784"/>
        <end position="829"/>
    </location>
</feature>
<evidence type="ECO:0000256" key="1">
    <source>
        <dbReference type="SAM" id="MobiDB-lite"/>
    </source>
</evidence>
<feature type="compositionally biased region" description="Low complexity" evidence="1">
    <location>
        <begin position="300"/>
        <end position="309"/>
    </location>
</feature>
<dbReference type="GO" id="GO:0000183">
    <property type="term" value="P:rDNA heterochromatin formation"/>
    <property type="evidence" value="ECO:0007669"/>
    <property type="project" value="TreeGrafter"/>
</dbReference>
<dbReference type="InterPro" id="IPR042403">
    <property type="entry name" value="Spt21/Ams2"/>
</dbReference>
<reference evidence="4" key="1">
    <citation type="submission" date="2016-04" db="EMBL/GenBank/DDBJ databases">
        <title>Comparative genomics of biotechnologically important yeasts.</title>
        <authorList>
            <consortium name="DOE Joint Genome Institute"/>
            <person name="Riley R."/>
            <person name="Haridas S."/>
            <person name="Wolfe K.H."/>
            <person name="Lopes M.R."/>
            <person name="Hittinger C.T."/>
            <person name="Goker M."/>
            <person name="Salamov A."/>
            <person name="Wisecaver J."/>
            <person name="Long T.M."/>
            <person name="Aerts A.L."/>
            <person name="Barry K."/>
            <person name="Choi C."/>
            <person name="Clum A."/>
            <person name="Coughlan A.Y."/>
            <person name="Deshpande S."/>
            <person name="Douglass A.P."/>
            <person name="Hanson S.J."/>
            <person name="Klenk H.-P."/>
            <person name="Labutti K."/>
            <person name="Lapidus A."/>
            <person name="Lindquist E."/>
            <person name="Lipzen A."/>
            <person name="Meier-Kolthoff J.P."/>
            <person name="Ohm R.A."/>
            <person name="Otillar R.P."/>
            <person name="Pangilinan J."/>
            <person name="Peng Y."/>
            <person name="Rokas A."/>
            <person name="Rosa C.A."/>
            <person name="Scheuner C."/>
            <person name="Sibirny A.A."/>
            <person name="Slot J.C."/>
            <person name="Stielow J.B."/>
            <person name="Sun H."/>
            <person name="Kurtzman C.P."/>
            <person name="Blackwell M."/>
            <person name="Grigoriev I.V."/>
            <person name="Jeffries T.W."/>
        </authorList>
    </citation>
    <scope>NUCLEOTIDE SEQUENCE [LARGE SCALE GENOMIC DNA]</scope>
    <source>
        <strain evidence="4">NRRL YB-2248</strain>
    </source>
</reference>
<feature type="region of interest" description="Disordered" evidence="1">
    <location>
        <begin position="504"/>
        <end position="593"/>
    </location>
</feature>
<feature type="compositionally biased region" description="Low complexity" evidence="1">
    <location>
        <begin position="506"/>
        <end position="525"/>
    </location>
</feature>
<dbReference type="GO" id="GO:0006357">
    <property type="term" value="P:regulation of transcription by RNA polymerase II"/>
    <property type="evidence" value="ECO:0007669"/>
    <property type="project" value="TreeGrafter"/>
</dbReference>
<dbReference type="PANTHER" id="PTHR39147">
    <property type="entry name" value="PROTEIN SPT21"/>
    <property type="match status" value="1"/>
</dbReference>
<feature type="compositionally biased region" description="Polar residues" evidence="1">
    <location>
        <begin position="553"/>
        <end position="562"/>
    </location>
</feature>
<dbReference type="GO" id="GO:0030466">
    <property type="term" value="P:silent mating-type cassette heterochromatin formation"/>
    <property type="evidence" value="ECO:0007669"/>
    <property type="project" value="TreeGrafter"/>
</dbReference>
<evidence type="ECO:0000313" key="3">
    <source>
        <dbReference type="EMBL" id="ODV87325.1"/>
    </source>
</evidence>
<feature type="region of interest" description="Disordered" evidence="1">
    <location>
        <begin position="384"/>
        <end position="406"/>
    </location>
</feature>
<dbReference type="EMBL" id="KV453848">
    <property type="protein sequence ID" value="ODV87325.1"/>
    <property type="molecule type" value="Genomic_DNA"/>
</dbReference>